<comment type="caution">
    <text evidence="1">The sequence shown here is derived from an EMBL/GenBank/DDBJ whole genome shotgun (WGS) entry which is preliminary data.</text>
</comment>
<name>A0A1Y2DF46_9PEZI</name>
<proteinExistence type="predicted"/>
<organism evidence="1 2">
    <name type="scientific">Pseudomassariella vexata</name>
    <dbReference type="NCBI Taxonomy" id="1141098"/>
    <lineage>
        <taxon>Eukaryota</taxon>
        <taxon>Fungi</taxon>
        <taxon>Dikarya</taxon>
        <taxon>Ascomycota</taxon>
        <taxon>Pezizomycotina</taxon>
        <taxon>Sordariomycetes</taxon>
        <taxon>Xylariomycetidae</taxon>
        <taxon>Amphisphaeriales</taxon>
        <taxon>Pseudomassariaceae</taxon>
        <taxon>Pseudomassariella</taxon>
    </lineage>
</organism>
<gene>
    <name evidence="1" type="ORF">BCR38DRAFT_81697</name>
</gene>
<keyword evidence="2" id="KW-1185">Reference proteome</keyword>
<dbReference type="AlphaFoldDB" id="A0A1Y2DF46"/>
<protein>
    <submittedName>
        <fullName evidence="1">Uncharacterized protein</fullName>
    </submittedName>
</protein>
<dbReference type="EMBL" id="MCFJ01000018">
    <property type="protein sequence ID" value="ORY57879.1"/>
    <property type="molecule type" value="Genomic_DNA"/>
</dbReference>
<evidence type="ECO:0000313" key="2">
    <source>
        <dbReference type="Proteomes" id="UP000193689"/>
    </source>
</evidence>
<dbReference type="RefSeq" id="XP_040711008.1">
    <property type="nucleotide sequence ID" value="XM_040865672.1"/>
</dbReference>
<accession>A0A1Y2DF46</accession>
<reference evidence="1 2" key="1">
    <citation type="submission" date="2016-07" db="EMBL/GenBank/DDBJ databases">
        <title>Pervasive Adenine N6-methylation of Active Genes in Fungi.</title>
        <authorList>
            <consortium name="DOE Joint Genome Institute"/>
            <person name="Mondo S.J."/>
            <person name="Dannebaum R.O."/>
            <person name="Kuo R.C."/>
            <person name="Labutti K."/>
            <person name="Haridas S."/>
            <person name="Kuo A."/>
            <person name="Salamov A."/>
            <person name="Ahrendt S.R."/>
            <person name="Lipzen A."/>
            <person name="Sullivan W."/>
            <person name="Andreopoulos W.B."/>
            <person name="Clum A."/>
            <person name="Lindquist E."/>
            <person name="Daum C."/>
            <person name="Ramamoorthy G.K."/>
            <person name="Gryganskyi A."/>
            <person name="Culley D."/>
            <person name="Magnuson J.K."/>
            <person name="James T.Y."/>
            <person name="O'Malley M.A."/>
            <person name="Stajich J.E."/>
            <person name="Spatafora J.W."/>
            <person name="Visel A."/>
            <person name="Grigoriev I.V."/>
        </authorList>
    </citation>
    <scope>NUCLEOTIDE SEQUENCE [LARGE SCALE GENOMIC DNA]</scope>
    <source>
        <strain evidence="1 2">CBS 129021</strain>
    </source>
</reference>
<dbReference type="Proteomes" id="UP000193689">
    <property type="component" value="Unassembled WGS sequence"/>
</dbReference>
<dbReference type="GeneID" id="63781884"/>
<evidence type="ECO:0000313" key="1">
    <source>
        <dbReference type="EMBL" id="ORY57879.1"/>
    </source>
</evidence>
<dbReference type="InParanoid" id="A0A1Y2DF46"/>
<sequence length="163" mass="17769">MLEQRAGDTVVAELDASPLELDTVVVRSAIPIVAELEVTVVEAESVAVVPCSNDVILSDVDTTSVTETVLPTPVIHSPPPPSTFSQIHAIPINPSGVTQVPSTSPLWLIQRPRLVRSTQHETLLISLNIKRRPRTSLAPRPLIQHERFKLAGRNFRRAAVLKA</sequence>